<evidence type="ECO:0008006" key="3">
    <source>
        <dbReference type="Google" id="ProtNLM"/>
    </source>
</evidence>
<organism evidence="1 2">
    <name type="scientific">Spirosoma linguale (strain ATCC 33905 / DSM 74 / LMG 10896 / Claus 1)</name>
    <dbReference type="NCBI Taxonomy" id="504472"/>
    <lineage>
        <taxon>Bacteria</taxon>
        <taxon>Pseudomonadati</taxon>
        <taxon>Bacteroidota</taxon>
        <taxon>Cytophagia</taxon>
        <taxon>Cytophagales</taxon>
        <taxon>Cytophagaceae</taxon>
        <taxon>Spirosoma</taxon>
    </lineage>
</organism>
<dbReference type="SUPFAM" id="SSF51197">
    <property type="entry name" value="Clavaminate synthase-like"/>
    <property type="match status" value="1"/>
</dbReference>
<dbReference type="Gene3D" id="2.60.120.620">
    <property type="entry name" value="q2cbj1_9rhob like domain"/>
    <property type="match status" value="1"/>
</dbReference>
<name>D2QBX4_SPILD</name>
<evidence type="ECO:0000313" key="1">
    <source>
        <dbReference type="EMBL" id="ADB39709.1"/>
    </source>
</evidence>
<dbReference type="Proteomes" id="UP000002028">
    <property type="component" value="Chromosome"/>
</dbReference>
<dbReference type="STRING" id="504472.Slin_3707"/>
<proteinExistence type="predicted"/>
<dbReference type="AlphaFoldDB" id="D2QBX4"/>
<dbReference type="RefSeq" id="WP_012928225.1">
    <property type="nucleotide sequence ID" value="NC_013730.1"/>
</dbReference>
<evidence type="ECO:0000313" key="2">
    <source>
        <dbReference type="Proteomes" id="UP000002028"/>
    </source>
</evidence>
<dbReference type="HOGENOM" id="CLU_089611_0_0_10"/>
<dbReference type="eggNOG" id="COG5285">
    <property type="taxonomic scope" value="Bacteria"/>
</dbReference>
<reference evidence="1 2" key="1">
    <citation type="journal article" date="2010" name="Stand. Genomic Sci.">
        <title>Complete genome sequence of Spirosoma linguale type strain (1).</title>
        <authorList>
            <person name="Lail K."/>
            <person name="Sikorski J."/>
            <person name="Saunders E."/>
            <person name="Lapidus A."/>
            <person name="Glavina Del Rio T."/>
            <person name="Copeland A."/>
            <person name="Tice H."/>
            <person name="Cheng J.-F."/>
            <person name="Lucas S."/>
            <person name="Nolan M."/>
            <person name="Bruce D."/>
            <person name="Goodwin L."/>
            <person name="Pitluck S."/>
            <person name="Ivanova N."/>
            <person name="Mavromatis K."/>
            <person name="Ovchinnikova G."/>
            <person name="Pati A."/>
            <person name="Chen A."/>
            <person name="Palaniappan K."/>
            <person name="Land M."/>
            <person name="Hauser L."/>
            <person name="Chang Y.-J."/>
            <person name="Jeffries C.D."/>
            <person name="Chain P."/>
            <person name="Brettin T."/>
            <person name="Detter J.C."/>
            <person name="Schuetze A."/>
            <person name="Rohde M."/>
            <person name="Tindall B.J."/>
            <person name="Goeker M."/>
            <person name="Bristow J."/>
            <person name="Eisen J.A."/>
            <person name="Markowitz V."/>
            <person name="Hugenholtz P."/>
            <person name="Kyrpides N.C."/>
            <person name="Klenk H.-P."/>
            <person name="Chen F."/>
        </authorList>
    </citation>
    <scope>NUCLEOTIDE SEQUENCE [LARGE SCALE GENOMIC DNA]</scope>
    <source>
        <strain evidence="2">ATCC 33905 / DSM 74 / LMG 10896 / Claus 1</strain>
    </source>
</reference>
<gene>
    <name evidence="1" type="ordered locus">Slin_3707</name>
</gene>
<protein>
    <recommendedName>
        <fullName evidence="3">Streptomycin biosynthesis enzyme StrG</fullName>
    </recommendedName>
</protein>
<dbReference type="KEGG" id="sli:Slin_3707"/>
<keyword evidence="2" id="KW-1185">Reference proteome</keyword>
<accession>D2QBX4</accession>
<dbReference type="EMBL" id="CP001769">
    <property type="protein sequence ID" value="ADB39709.1"/>
    <property type="molecule type" value="Genomic_DNA"/>
</dbReference>
<sequence>MITVFRYDTSVYKFRDWAELVLGHQNLERINEKTLQNAKAPKNRVYQFITLMKNAFEADNDIRELFGQFVKNEVAIRIDFEPWLSIYPNFRVHEADQEATSPFHRDRDYLKERGSLKVWLPFTHVSKGGTLWVESEEGKKDYRPYEMKYGEALLFDSLNLEHGCFFNDSGSCRVSMDFIIRKNPMLV</sequence>